<organism evidence="2 3">
    <name type="scientific">Parathielavia hyrcaniae</name>
    <dbReference type="NCBI Taxonomy" id="113614"/>
    <lineage>
        <taxon>Eukaryota</taxon>
        <taxon>Fungi</taxon>
        <taxon>Dikarya</taxon>
        <taxon>Ascomycota</taxon>
        <taxon>Pezizomycotina</taxon>
        <taxon>Sordariomycetes</taxon>
        <taxon>Sordariomycetidae</taxon>
        <taxon>Sordariales</taxon>
        <taxon>Chaetomiaceae</taxon>
        <taxon>Parathielavia</taxon>
    </lineage>
</organism>
<dbReference type="PANTHER" id="PTHR38248:SF2">
    <property type="entry name" value="FUNK1 11"/>
    <property type="match status" value="1"/>
</dbReference>
<gene>
    <name evidence="2" type="ORF">N658DRAFT_563488</name>
</gene>
<dbReference type="PANTHER" id="PTHR38248">
    <property type="entry name" value="FUNK1 6"/>
    <property type="match status" value="1"/>
</dbReference>
<accession>A0AAN6QAP5</accession>
<dbReference type="Gene3D" id="1.10.510.10">
    <property type="entry name" value="Transferase(Phosphotransferase) domain 1"/>
    <property type="match status" value="1"/>
</dbReference>
<dbReference type="SUPFAM" id="SSF56112">
    <property type="entry name" value="Protein kinase-like (PK-like)"/>
    <property type="match status" value="1"/>
</dbReference>
<sequence>MCTAQTMMELPKIEPIVGSLDKDFLRLFPLFGSPRPKSARNSWHLNSGSAHIFLARSATLDLSAEAGWRDVQAVNGLLVLCGHACRVFASQPTRLFLHGFYVCGPLMELWVFDRSGIYSRGSIDMRGGSADILPLMLGYQLMADKDLGQSTIIKRDNSGNFITLENATIAGMEKVYLEDSPIALSRELGKWTYVVKFKWRRAQDRPEERLLKLAKQRKAWGVVSLEYHKEVDSTANLRHGLHNGRYRRPLRTFVSALELVQVFRDAILHQDVSAPNIIISDQGGEDRPRGILIDLDVAMDPGAGPRTPGELTGTRPFMSIGILKRRQPHRYRHDLESFLYVFLWTVISNRESWDDSAGRKMFEMRKENFGAVLDEFPGEFDSLKGLAETLRDALFPLREGQLWTGTDGSSEAANRLYEVMIGAFDAVARSESSKLAVE</sequence>
<reference evidence="2" key="1">
    <citation type="journal article" date="2023" name="Mol. Phylogenet. Evol.">
        <title>Genome-scale phylogeny and comparative genomics of the fungal order Sordariales.</title>
        <authorList>
            <person name="Hensen N."/>
            <person name="Bonometti L."/>
            <person name="Westerberg I."/>
            <person name="Brannstrom I.O."/>
            <person name="Guillou S."/>
            <person name="Cros-Aarteil S."/>
            <person name="Calhoun S."/>
            <person name="Haridas S."/>
            <person name="Kuo A."/>
            <person name="Mondo S."/>
            <person name="Pangilinan J."/>
            <person name="Riley R."/>
            <person name="LaButti K."/>
            <person name="Andreopoulos B."/>
            <person name="Lipzen A."/>
            <person name="Chen C."/>
            <person name="Yan M."/>
            <person name="Daum C."/>
            <person name="Ng V."/>
            <person name="Clum A."/>
            <person name="Steindorff A."/>
            <person name="Ohm R.A."/>
            <person name="Martin F."/>
            <person name="Silar P."/>
            <person name="Natvig D.O."/>
            <person name="Lalanne C."/>
            <person name="Gautier V."/>
            <person name="Ament-Velasquez S.L."/>
            <person name="Kruys A."/>
            <person name="Hutchinson M.I."/>
            <person name="Powell A.J."/>
            <person name="Barry K."/>
            <person name="Miller A.N."/>
            <person name="Grigoriev I.V."/>
            <person name="Debuchy R."/>
            <person name="Gladieux P."/>
            <person name="Hiltunen Thoren M."/>
            <person name="Johannesson H."/>
        </authorList>
    </citation>
    <scope>NUCLEOTIDE SEQUENCE</scope>
    <source>
        <strain evidence="2">CBS 757.83</strain>
    </source>
</reference>
<evidence type="ECO:0000313" key="2">
    <source>
        <dbReference type="EMBL" id="KAK4106727.1"/>
    </source>
</evidence>
<dbReference type="Proteomes" id="UP001305647">
    <property type="component" value="Unassembled WGS sequence"/>
</dbReference>
<name>A0AAN6QAP5_9PEZI</name>
<evidence type="ECO:0000313" key="3">
    <source>
        <dbReference type="Proteomes" id="UP001305647"/>
    </source>
</evidence>
<comment type="caution">
    <text evidence="2">The sequence shown here is derived from an EMBL/GenBank/DDBJ whole genome shotgun (WGS) entry which is preliminary data.</text>
</comment>
<dbReference type="Pfam" id="PF17667">
    <property type="entry name" value="Pkinase_fungal"/>
    <property type="match status" value="2"/>
</dbReference>
<dbReference type="InterPro" id="IPR011009">
    <property type="entry name" value="Kinase-like_dom_sf"/>
</dbReference>
<keyword evidence="3" id="KW-1185">Reference proteome</keyword>
<feature type="domain" description="Fungal-type protein kinase" evidence="1">
    <location>
        <begin position="75"/>
        <end position="247"/>
    </location>
</feature>
<dbReference type="InterPro" id="IPR040976">
    <property type="entry name" value="Pkinase_fungal"/>
</dbReference>
<reference evidence="2" key="2">
    <citation type="submission" date="2023-05" db="EMBL/GenBank/DDBJ databases">
        <authorList>
            <consortium name="Lawrence Berkeley National Laboratory"/>
            <person name="Steindorff A."/>
            <person name="Hensen N."/>
            <person name="Bonometti L."/>
            <person name="Westerberg I."/>
            <person name="Brannstrom I.O."/>
            <person name="Guillou S."/>
            <person name="Cros-Aarteil S."/>
            <person name="Calhoun S."/>
            <person name="Haridas S."/>
            <person name="Kuo A."/>
            <person name="Mondo S."/>
            <person name="Pangilinan J."/>
            <person name="Riley R."/>
            <person name="Labutti K."/>
            <person name="Andreopoulos B."/>
            <person name="Lipzen A."/>
            <person name="Chen C."/>
            <person name="Yanf M."/>
            <person name="Daum C."/>
            <person name="Ng V."/>
            <person name="Clum A."/>
            <person name="Ohm R."/>
            <person name="Martin F."/>
            <person name="Silar P."/>
            <person name="Natvig D."/>
            <person name="Lalanne C."/>
            <person name="Gautier V."/>
            <person name="Ament-Velasquez S.L."/>
            <person name="Kruys A."/>
            <person name="Hutchinson M.I."/>
            <person name="Powell A.J."/>
            <person name="Barry K."/>
            <person name="Miller A.N."/>
            <person name="Grigoriev I.V."/>
            <person name="Debuchy R."/>
            <person name="Gladieux P."/>
            <person name="Thoren M.H."/>
            <person name="Johannesson H."/>
        </authorList>
    </citation>
    <scope>NUCLEOTIDE SEQUENCE</scope>
    <source>
        <strain evidence="2">CBS 757.83</strain>
    </source>
</reference>
<dbReference type="EMBL" id="MU863624">
    <property type="protein sequence ID" value="KAK4106727.1"/>
    <property type="molecule type" value="Genomic_DNA"/>
</dbReference>
<proteinExistence type="predicted"/>
<protein>
    <recommendedName>
        <fullName evidence="1">Fungal-type protein kinase domain-containing protein</fullName>
    </recommendedName>
</protein>
<feature type="domain" description="Fungal-type protein kinase" evidence="1">
    <location>
        <begin position="257"/>
        <end position="346"/>
    </location>
</feature>
<dbReference type="AlphaFoldDB" id="A0AAN6QAP5"/>
<evidence type="ECO:0000259" key="1">
    <source>
        <dbReference type="Pfam" id="PF17667"/>
    </source>
</evidence>